<dbReference type="SUPFAM" id="SSF55031">
    <property type="entry name" value="Bacterial exopeptidase dimerisation domain"/>
    <property type="match status" value="1"/>
</dbReference>
<accession>A0ABR9ZRI5</accession>
<name>A0ABR9ZRI5_9FIRM</name>
<dbReference type="PIRSF" id="PIRSF037227">
    <property type="entry name" value="Aminobenzoyl-glu_utiliz_pB"/>
    <property type="match status" value="1"/>
</dbReference>
<sequence>MDKREWVSHFIESRADEFIELQNRIWDFAEIRFKEVKSASLLMKMLEANGFILEKPVDYLETAFRATYGSGKPQIGLLAEFDALSGLSQCADTINQEKISTTDNGHGCGHQILGSAVIAAAIALKSYMETHELSGKIVVLGCPGEEGGSGKTFMAREGVFDELDVALTWHPMTHNAVFGSETLANCQAYFKFKGVSAHAAATPHLGRSALDAVELMNVGTNFLREHMPPEARVHYAITDTGGRSPNVVQAESEVLYLIRSPKIAEVNALYERVCDIAKGAALMTGTQVEITFDKACSNYMPNDTLGQIIAEQMQVPKFGDEDYKRAERIRGTFKTEEIENDIVMAEGIMGETTSEFKKAYRQKVLADVALPYSARQKRLYGSTDVGDVSWIVPTAQFYIASAAIGTSMHTWQMVSQGRTSTAHAGLMAAAETLALTVIELLEHPAYIERAQEEHREKLSGNPYICPIPSGVYPKMP</sequence>
<dbReference type="SUPFAM" id="SSF53187">
    <property type="entry name" value="Zn-dependent exopeptidases"/>
    <property type="match status" value="1"/>
</dbReference>
<dbReference type="PANTHER" id="PTHR30575">
    <property type="entry name" value="PEPTIDASE M20"/>
    <property type="match status" value="1"/>
</dbReference>
<keyword evidence="2" id="KW-1185">Reference proteome</keyword>
<organism evidence="1 2">
    <name type="scientific">Fusibacter ferrireducens</name>
    <dbReference type="NCBI Taxonomy" id="2785058"/>
    <lineage>
        <taxon>Bacteria</taxon>
        <taxon>Bacillati</taxon>
        <taxon>Bacillota</taxon>
        <taxon>Clostridia</taxon>
        <taxon>Eubacteriales</taxon>
        <taxon>Eubacteriales Family XII. Incertae Sedis</taxon>
        <taxon>Fusibacter</taxon>
    </lineage>
</organism>
<evidence type="ECO:0000313" key="2">
    <source>
        <dbReference type="Proteomes" id="UP000614200"/>
    </source>
</evidence>
<dbReference type="Gene3D" id="3.30.70.360">
    <property type="match status" value="1"/>
</dbReference>
<dbReference type="InterPro" id="IPR002933">
    <property type="entry name" value="Peptidase_M20"/>
</dbReference>
<reference evidence="1 2" key="1">
    <citation type="submission" date="2020-11" db="EMBL/GenBank/DDBJ databases">
        <title>Fusibacter basophilias sp. nov.</title>
        <authorList>
            <person name="Qiu D."/>
        </authorList>
    </citation>
    <scope>NUCLEOTIDE SEQUENCE [LARGE SCALE GENOMIC DNA]</scope>
    <source>
        <strain evidence="1 2">Q10-2</strain>
    </source>
</reference>
<dbReference type="Proteomes" id="UP000614200">
    <property type="component" value="Unassembled WGS sequence"/>
</dbReference>
<proteinExistence type="predicted"/>
<dbReference type="InterPro" id="IPR036264">
    <property type="entry name" value="Bact_exopeptidase_dim_dom"/>
</dbReference>
<dbReference type="InterPro" id="IPR017145">
    <property type="entry name" value="Aminobenzoyl-glu_utiliz_pB"/>
</dbReference>
<dbReference type="Pfam" id="PF01546">
    <property type="entry name" value="Peptidase_M20"/>
    <property type="match status" value="1"/>
</dbReference>
<evidence type="ECO:0000313" key="1">
    <source>
        <dbReference type="EMBL" id="MBF4693068.1"/>
    </source>
</evidence>
<dbReference type="Gene3D" id="3.40.630.10">
    <property type="entry name" value="Zn peptidases"/>
    <property type="match status" value="2"/>
</dbReference>
<protein>
    <submittedName>
        <fullName evidence="1">Amidohydrolase</fullName>
    </submittedName>
</protein>
<dbReference type="EMBL" id="JADKNH010000004">
    <property type="protein sequence ID" value="MBF4693068.1"/>
    <property type="molecule type" value="Genomic_DNA"/>
</dbReference>
<dbReference type="InterPro" id="IPR017439">
    <property type="entry name" value="Amidohydrolase"/>
</dbReference>
<comment type="caution">
    <text evidence="1">The sequence shown here is derived from an EMBL/GenBank/DDBJ whole genome shotgun (WGS) entry which is preliminary data.</text>
</comment>
<dbReference type="InterPro" id="IPR052030">
    <property type="entry name" value="Peptidase_M20/M20A_hydrolases"/>
</dbReference>
<dbReference type="NCBIfam" id="TIGR01891">
    <property type="entry name" value="amidohydrolases"/>
    <property type="match status" value="1"/>
</dbReference>
<dbReference type="PANTHER" id="PTHR30575:SF0">
    <property type="entry name" value="XAA-ARG DIPEPTIDASE"/>
    <property type="match status" value="1"/>
</dbReference>
<dbReference type="RefSeq" id="WP_194701299.1">
    <property type="nucleotide sequence ID" value="NZ_JADKNH010000004.1"/>
</dbReference>
<gene>
    <name evidence="1" type="ORF">ISU02_08050</name>
</gene>